<dbReference type="AlphaFoldDB" id="A0A5J9VVK7"/>
<evidence type="ECO:0000313" key="2">
    <source>
        <dbReference type="EMBL" id="TVU40462.1"/>
    </source>
</evidence>
<proteinExistence type="predicted"/>
<organism evidence="2 3">
    <name type="scientific">Eragrostis curvula</name>
    <name type="common">weeping love grass</name>
    <dbReference type="NCBI Taxonomy" id="38414"/>
    <lineage>
        <taxon>Eukaryota</taxon>
        <taxon>Viridiplantae</taxon>
        <taxon>Streptophyta</taxon>
        <taxon>Embryophyta</taxon>
        <taxon>Tracheophyta</taxon>
        <taxon>Spermatophyta</taxon>
        <taxon>Magnoliopsida</taxon>
        <taxon>Liliopsida</taxon>
        <taxon>Poales</taxon>
        <taxon>Poaceae</taxon>
        <taxon>PACMAD clade</taxon>
        <taxon>Chloridoideae</taxon>
        <taxon>Eragrostideae</taxon>
        <taxon>Eragrostidinae</taxon>
        <taxon>Eragrostis</taxon>
    </lineage>
</organism>
<evidence type="ECO:0000256" key="1">
    <source>
        <dbReference type="SAM" id="MobiDB-lite"/>
    </source>
</evidence>
<sequence>MQCQYIEHRRIDIELPQSIQTQQIHSQERLERTVSLAIPRARLMRSVRKHGHRGEETMSPSSHVPWNRTRSRESSVSLVNVPEEGKLTAENPRLNRSISKRDTERTVSLATPQTRLMSSFRKHGHRGEETMSPSSHVPWNRTRSRQSSVSLVNVPEEGNVRAENPRSRSIAVAFPKQGRGMAPSTTTTSSSCASTKMWYRRPPERRRAARGSQAATDSGASYVVAMWMRRRAGASATASTSRTWRWSATDRNVSSGRRAHVRRQRRARTLVRAASVMVSSRRRMRTRTSSGRALRRSSPASAPEGERSRRLAAISPRQLCSMDGEGE</sequence>
<feature type="region of interest" description="Disordered" evidence="1">
    <location>
        <begin position="278"/>
        <end position="327"/>
    </location>
</feature>
<reference evidence="2 3" key="1">
    <citation type="journal article" date="2019" name="Sci. Rep.">
        <title>A high-quality genome of Eragrostis curvula grass provides insights into Poaceae evolution and supports new strategies to enhance forage quality.</title>
        <authorList>
            <person name="Carballo J."/>
            <person name="Santos B.A.C.M."/>
            <person name="Zappacosta D."/>
            <person name="Garbus I."/>
            <person name="Selva J.P."/>
            <person name="Gallo C.A."/>
            <person name="Diaz A."/>
            <person name="Albertini E."/>
            <person name="Caccamo M."/>
            <person name="Echenique V."/>
        </authorList>
    </citation>
    <scope>NUCLEOTIDE SEQUENCE [LARGE SCALE GENOMIC DNA]</scope>
    <source>
        <strain evidence="3">cv. Victoria</strain>
        <tissue evidence="2">Leaf</tissue>
    </source>
</reference>
<gene>
    <name evidence="2" type="ORF">EJB05_13928</name>
</gene>
<protein>
    <submittedName>
        <fullName evidence="2">Uncharacterized protein</fullName>
    </submittedName>
</protein>
<accession>A0A5J9VVK7</accession>
<feature type="region of interest" description="Disordered" evidence="1">
    <location>
        <begin position="49"/>
        <end position="78"/>
    </location>
</feature>
<keyword evidence="3" id="KW-1185">Reference proteome</keyword>
<dbReference type="EMBL" id="RWGY01000007">
    <property type="protein sequence ID" value="TVU40462.1"/>
    <property type="molecule type" value="Genomic_DNA"/>
</dbReference>
<dbReference type="Proteomes" id="UP000324897">
    <property type="component" value="Chromosome 4"/>
</dbReference>
<feature type="region of interest" description="Disordered" evidence="1">
    <location>
        <begin position="121"/>
        <end position="144"/>
    </location>
</feature>
<feature type="non-terminal residue" evidence="2">
    <location>
        <position position="327"/>
    </location>
</feature>
<dbReference type="Gramene" id="TVU40462">
    <property type="protein sequence ID" value="TVU40462"/>
    <property type="gene ID" value="EJB05_13928"/>
</dbReference>
<evidence type="ECO:0000313" key="3">
    <source>
        <dbReference type="Proteomes" id="UP000324897"/>
    </source>
</evidence>
<comment type="caution">
    <text evidence="2">The sequence shown here is derived from an EMBL/GenBank/DDBJ whole genome shotgun (WGS) entry which is preliminary data.</text>
</comment>
<name>A0A5J9VVK7_9POAL</name>